<feature type="compositionally biased region" description="Polar residues" evidence="10">
    <location>
        <begin position="731"/>
        <end position="741"/>
    </location>
</feature>
<name>A0ABP0J674_9DINO</name>
<feature type="domain" description="Integrase catalytic" evidence="12">
    <location>
        <begin position="1416"/>
        <end position="1578"/>
    </location>
</feature>
<dbReference type="InterPro" id="IPR012337">
    <property type="entry name" value="RNaseH-like_sf"/>
</dbReference>
<evidence type="ECO:0000259" key="13">
    <source>
        <dbReference type="PROSITE" id="PS51746"/>
    </source>
</evidence>
<keyword evidence="8 11" id="KW-0472">Membrane</keyword>
<feature type="compositionally biased region" description="Acidic residues" evidence="10">
    <location>
        <begin position="1327"/>
        <end position="1346"/>
    </location>
</feature>
<keyword evidence="3 11" id="KW-0812">Transmembrane</keyword>
<reference evidence="14 15" key="1">
    <citation type="submission" date="2024-02" db="EMBL/GenBank/DDBJ databases">
        <authorList>
            <person name="Chen Y."/>
            <person name="Shah S."/>
            <person name="Dougan E. K."/>
            <person name="Thang M."/>
            <person name="Chan C."/>
        </authorList>
    </citation>
    <scope>NUCLEOTIDE SEQUENCE [LARGE SCALE GENOMIC DNA]</scope>
</reference>
<feature type="compositionally biased region" description="Basic and acidic residues" evidence="10">
    <location>
        <begin position="1772"/>
        <end position="1782"/>
    </location>
</feature>
<feature type="transmembrane region" description="Helical" evidence="11">
    <location>
        <begin position="20"/>
        <end position="50"/>
    </location>
</feature>
<feature type="region of interest" description="Disordered" evidence="10">
    <location>
        <begin position="2591"/>
        <end position="2623"/>
    </location>
</feature>
<feature type="region of interest" description="Disordered" evidence="10">
    <location>
        <begin position="245"/>
        <end position="274"/>
    </location>
</feature>
<protein>
    <submittedName>
        <fullName evidence="14">Cation-chloride cotransporter 2 (OsCCC2) (Potassium-chloride cotransporter 2)</fullName>
    </submittedName>
</protein>
<dbReference type="InterPro" id="IPR036457">
    <property type="entry name" value="PPM-type-like_dom_sf"/>
</dbReference>
<feature type="region of interest" description="Disordered" evidence="10">
    <location>
        <begin position="1327"/>
        <end position="1348"/>
    </location>
</feature>
<comment type="caution">
    <text evidence="14">The sequence shown here is derived from an EMBL/GenBank/DDBJ whole genome shotgun (WGS) entry which is preliminary data.</text>
</comment>
<organism evidence="14 15">
    <name type="scientific">Durusdinium trenchii</name>
    <dbReference type="NCBI Taxonomy" id="1381693"/>
    <lineage>
        <taxon>Eukaryota</taxon>
        <taxon>Sar</taxon>
        <taxon>Alveolata</taxon>
        <taxon>Dinophyceae</taxon>
        <taxon>Suessiales</taxon>
        <taxon>Symbiodiniaceae</taxon>
        <taxon>Durusdinium</taxon>
    </lineage>
</organism>
<dbReference type="Pfam" id="PF00324">
    <property type="entry name" value="AA_permease"/>
    <property type="match status" value="1"/>
</dbReference>
<dbReference type="Proteomes" id="UP001642464">
    <property type="component" value="Unassembled WGS sequence"/>
</dbReference>
<evidence type="ECO:0000256" key="11">
    <source>
        <dbReference type="SAM" id="Phobius"/>
    </source>
</evidence>
<evidence type="ECO:0000256" key="10">
    <source>
        <dbReference type="SAM" id="MobiDB-lite"/>
    </source>
</evidence>
<dbReference type="EMBL" id="CAXAMM010006113">
    <property type="protein sequence ID" value="CAK9009867.1"/>
    <property type="molecule type" value="Genomic_DNA"/>
</dbReference>
<dbReference type="Gene3D" id="3.30.420.10">
    <property type="entry name" value="Ribonuclease H-like superfamily/Ribonuclease H"/>
    <property type="match status" value="1"/>
</dbReference>
<comment type="subcellular location">
    <subcellularLocation>
        <location evidence="1">Membrane</location>
        <topology evidence="1">Multi-pass membrane protein</topology>
    </subcellularLocation>
    <subcellularLocation>
        <location evidence="2">Membrane</location>
        <topology evidence="2">Peripheral membrane protein</topology>
    </subcellularLocation>
</comment>
<dbReference type="PROSITE" id="PS51746">
    <property type="entry name" value="PPM_2"/>
    <property type="match status" value="1"/>
</dbReference>
<dbReference type="PANTHER" id="PTHR11827">
    <property type="entry name" value="SOLUTE CARRIER FAMILY 12, CATION COTRANSPORTERS"/>
    <property type="match status" value="1"/>
</dbReference>
<keyword evidence="7 11" id="KW-1133">Transmembrane helix</keyword>
<dbReference type="Gene3D" id="3.60.40.10">
    <property type="entry name" value="PPM-type phosphatase domain"/>
    <property type="match status" value="1"/>
</dbReference>
<evidence type="ECO:0000256" key="2">
    <source>
        <dbReference type="ARBA" id="ARBA00004170"/>
    </source>
</evidence>
<feature type="compositionally biased region" description="Acidic residues" evidence="10">
    <location>
        <begin position="1739"/>
        <end position="1764"/>
    </location>
</feature>
<gene>
    <name evidence="14" type="ORF">SCF082_LOCUS10443</name>
</gene>
<dbReference type="InterPro" id="IPR001932">
    <property type="entry name" value="PPM-type_phosphatase-like_dom"/>
</dbReference>
<feature type="transmembrane region" description="Helical" evidence="11">
    <location>
        <begin position="111"/>
        <end position="131"/>
    </location>
</feature>
<evidence type="ECO:0000256" key="1">
    <source>
        <dbReference type="ARBA" id="ARBA00004141"/>
    </source>
</evidence>
<dbReference type="InterPro" id="IPR036397">
    <property type="entry name" value="RNaseH_sf"/>
</dbReference>
<evidence type="ECO:0000256" key="4">
    <source>
        <dbReference type="ARBA" id="ARBA00022723"/>
    </source>
</evidence>
<keyword evidence="15" id="KW-1185">Reference proteome</keyword>
<feature type="compositionally biased region" description="Polar residues" evidence="10">
    <location>
        <begin position="898"/>
        <end position="914"/>
    </location>
</feature>
<feature type="transmembrane region" description="Helical" evidence="11">
    <location>
        <begin position="138"/>
        <end position="158"/>
    </location>
</feature>
<dbReference type="InterPro" id="IPR004842">
    <property type="entry name" value="SLC12A_fam"/>
</dbReference>
<dbReference type="Pfam" id="PF00481">
    <property type="entry name" value="PP2C"/>
    <property type="match status" value="1"/>
</dbReference>
<dbReference type="SMART" id="SM00332">
    <property type="entry name" value="PP2Cc"/>
    <property type="match status" value="1"/>
</dbReference>
<keyword evidence="6 9" id="KW-0904">Protein phosphatase</keyword>
<proteinExistence type="inferred from homology"/>
<evidence type="ECO:0000256" key="7">
    <source>
        <dbReference type="ARBA" id="ARBA00022989"/>
    </source>
</evidence>
<dbReference type="SUPFAM" id="SSF81606">
    <property type="entry name" value="PP2C-like"/>
    <property type="match status" value="1"/>
</dbReference>
<feature type="region of interest" description="Disordered" evidence="10">
    <location>
        <begin position="822"/>
        <end position="982"/>
    </location>
</feature>
<feature type="compositionally biased region" description="Low complexity" evidence="10">
    <location>
        <begin position="860"/>
        <end position="874"/>
    </location>
</feature>
<dbReference type="InterPro" id="IPR013103">
    <property type="entry name" value="RVT_2"/>
</dbReference>
<evidence type="ECO:0000313" key="15">
    <source>
        <dbReference type="Proteomes" id="UP001642464"/>
    </source>
</evidence>
<feature type="transmembrane region" description="Helical" evidence="11">
    <location>
        <begin position="62"/>
        <end position="91"/>
    </location>
</feature>
<feature type="domain" description="PPM-type phosphatase" evidence="13">
    <location>
        <begin position="2844"/>
        <end position="3083"/>
    </location>
</feature>
<dbReference type="PANTHER" id="PTHR11827:SF72">
    <property type="entry name" value="GH08340P"/>
    <property type="match status" value="1"/>
</dbReference>
<dbReference type="Pfam" id="PF07727">
    <property type="entry name" value="RVT_2"/>
    <property type="match status" value="1"/>
</dbReference>
<keyword evidence="5 9" id="KW-0378">Hydrolase</keyword>
<evidence type="ECO:0000256" key="5">
    <source>
        <dbReference type="ARBA" id="ARBA00022801"/>
    </source>
</evidence>
<evidence type="ECO:0000313" key="14">
    <source>
        <dbReference type="EMBL" id="CAK9009867.1"/>
    </source>
</evidence>
<evidence type="ECO:0000256" key="9">
    <source>
        <dbReference type="RuleBase" id="RU003465"/>
    </source>
</evidence>
<dbReference type="PROSITE" id="PS01032">
    <property type="entry name" value="PPM_1"/>
    <property type="match status" value="1"/>
</dbReference>
<dbReference type="CDD" id="cd00143">
    <property type="entry name" value="PP2Cc"/>
    <property type="match status" value="1"/>
</dbReference>
<dbReference type="Gene3D" id="1.20.1740.10">
    <property type="entry name" value="Amino acid/polyamine transporter I"/>
    <property type="match status" value="2"/>
</dbReference>
<dbReference type="InterPro" id="IPR004841">
    <property type="entry name" value="AA-permease/SLC12A_dom"/>
</dbReference>
<keyword evidence="4" id="KW-0479">Metal-binding</keyword>
<feature type="region of interest" description="Disordered" evidence="10">
    <location>
        <begin position="1717"/>
        <end position="1817"/>
    </location>
</feature>
<evidence type="ECO:0000256" key="6">
    <source>
        <dbReference type="ARBA" id="ARBA00022912"/>
    </source>
</evidence>
<evidence type="ECO:0000256" key="8">
    <source>
        <dbReference type="ARBA" id="ARBA00023136"/>
    </source>
</evidence>
<dbReference type="PROSITE" id="PS50994">
    <property type="entry name" value="INTEGRASE"/>
    <property type="match status" value="1"/>
</dbReference>
<feature type="compositionally biased region" description="Basic and acidic residues" evidence="10">
    <location>
        <begin position="931"/>
        <end position="947"/>
    </location>
</feature>
<comment type="similarity">
    <text evidence="9">Belongs to the PP2C family.</text>
</comment>
<evidence type="ECO:0000259" key="12">
    <source>
        <dbReference type="PROSITE" id="PS50994"/>
    </source>
</evidence>
<dbReference type="InterPro" id="IPR001584">
    <property type="entry name" value="Integrase_cat-core"/>
</dbReference>
<feature type="compositionally biased region" description="Basic and acidic residues" evidence="10">
    <location>
        <begin position="843"/>
        <end position="859"/>
    </location>
</feature>
<evidence type="ECO:0000256" key="3">
    <source>
        <dbReference type="ARBA" id="ARBA00022692"/>
    </source>
</evidence>
<dbReference type="SUPFAM" id="SSF53098">
    <property type="entry name" value="Ribonuclease H-like"/>
    <property type="match status" value="1"/>
</dbReference>
<feature type="region of interest" description="Disordered" evidence="10">
    <location>
        <begin position="2794"/>
        <end position="2829"/>
    </location>
</feature>
<feature type="region of interest" description="Disordered" evidence="10">
    <location>
        <begin position="726"/>
        <end position="772"/>
    </location>
</feature>
<accession>A0ABP0J674</accession>
<dbReference type="InterPro" id="IPR000222">
    <property type="entry name" value="PP2C_BS"/>
</dbReference>
<sequence>MWGVLIFLRFYYIAGQAGIWQTLCAVLLSFTAAFCTTAAMSSIASSGGLVSSGGPYYMISRALGPVIGATIGIMYWLAITMLSVLECLGAIEAVEGTALAMAAPSVQFPGYRQALGSAAMASLAFAVWGGINIVTKLGMLFALVVVFTLFSFYLGLFMTQPGAGGPDVPGSEYITGLSWDTFQNNWSPHYDEGVHFGSVLSLFYPCFTGILSGANRADVLKARAFGEDDLMGDVEQGFSRAAGGYASTSGAAGPRTEAGRDRDPPPGYDGIDPETTFRQYEKQVALWEFETDVARAKRGVKLLRQLSGIAQTAVDHLEVDQITGEDGVKNLLTALREYFNPHLEVSLPRAFEAAVYGAPRASKETFGEFTKRMERAFVNLAKEGVDLPDGARGYIMYRQASLSESQEQRLLTWAQGCYGRKEMTVALRRLDKVIRDKEKGKSSFVMEEGHEAEVHTSEAYLNEDSGYPDDDDENFVYIADGDLDEIMDEQEVVQALASYQETRQALKDQRLNRGYYPGKGKGKLNAFQKGKDKGKRKVHIEQLKLRSRCKRCQQIGHWESAIRNSLTSQAPHLSHFGTMAGILQMARGLVGKHPTVDPTPMDTGARVVNPKVPLRNWRVVLDKIATILVLAALQGATEEWCLELGPSQLASKSADSIEDYYAEVILRAAPLKPLKSKTDPTVSASSCIHPKAQLRGGGNGTSSYVVCRACHSRWALEGRAAEIRKQLKQGPLSTQQDSPSKTRGAMSSAPMTPVRTGGQAADPTSPIFTPPMKTQGAMVETWASPAISEQSLHEMRESLRQEMDMNNQIMLQQLKKRAGRLHDPNLSGELRPSQPPGGGSEENGQRHSEPGAQARKVDADAASTTAGTSPGSTPRRGIATLATKTATGLPVQGDDVQVSKTSGDAGSEEGGQSPQRKEVLEVRPPQVRLLRVGERDGRHERREEGGRPGRGGGADSGFIPEPKEVEEPEIGGGGSCGREHVSSMQQLVQGLPRIPEASGVSGDRRRRGDLGAAWQRCEGKKGVRWARRAQRGDNPFFVVDKEHYVMVNGEWERAHGNIEPGAKSVYVRASLTPRGQLECEEDRFNDQKLNRSERRRLAKAMRDRSEAVKISELYGPGRIQEAAEDLRMTTSSCFDLLTGWDLSQEAQRKAMWKALREEKPDFLIVSPPCTAFSQIQTTNWARMLPKKRVALLTAGLEHLQLAAAVMKWQLNRGRHILFEQPAGVTSWKEACIQSIAQRPEVHTIVNHQCQFGLNVDDLGPNKKPTRWMSSSQKVLSRLNRRCTGEHQHTPLQNGMPAKAAIYPPELCQAIALGVAEEMEPRECYAVEEEDGPEDGDPEEIHDEEGDGQGAVTEVEKKALLKVHRSVGHPQNQEFIRFLRAARVRGDLIRWVAQEFKCDVCEANQQPKVPRPTALPRAYQPNRVLGVDLFYIPGPGGGNNTKPVLNMLDWGTNYQMCEMLPGKNPNEVWAAYRSTWARTFGHPEVIVCDMGREFMGEFISKAAAEGIVVHQIASKAPWQQGKTERHGGHMKEMITKARSEMVIQTDEDLKLMLAEVEQMKNRYSNRSGFAPVQRQIGQWPRVPTEITADNAIDPTLLDGVLTDDIEKLHEVRRIAHKAFCEYNADSTIKRALRSRPRVWRDFKAGEYVYVYRVPKARKRRHGVPDDQHGTKVSREQCRHATNDERMGIEAVITECQDLIEQFQRNPDRAAYKDITEEGCPEEEEHEEVQAEARAVQFEPQVEEYEPTEYEAPEPEDQNAPEGTEEEPPKRRRSIAEPEQKAHPENQSGGETPAERWTHPAFPEGVPETPPVANVRPPLDALSPELQEAADRLDDVPGPVRWRQEPPGANPYFQESGWYLQPLEEESLEEEEHELDVARRRTLKECHDRKWKRDKWSFEWDKGQLIRHHERRRKAWFDPQVCDEPPVPMEFLKEEKTIKMKFNQNQEPKTLERHIHHHGHETHWWKGETIFYLKNPKEAKSYLAEKKKGQDEADPRLEDEEGREAWRQADLSEWNKVTGSGAVQVLSLEKSREVREELKKEGKEDRILPTKIARRYKPAEQPGEKPVRKSRLCIRGDLDPDALELERFSPTLNTVNFGLLLQIAANENMVATIGDLKNAFCQSRPLCRPNGKLYFQQPKEGVTGLHPEQIVLIIAGCYGLMDAPLHWRKSLTEDLQALGYEISALDPCIMKLYDGSRSRLLGAIAIEVDDLFTVGHEEHHSKMTQLRKKYTFGKYVKLKEEPMGAAFNGRRIRQMDDGEFKIDMQKFIEERLPEIELKKGRRSDRKAPANEEEKAMARATCGALNWLSKEGRPDAAGPSSLLASKLSRLTVEDIIQGNQVVKALKASSELCIRIQPLKKMKMSVITDASFANNGFHSQGGHLVISHESQLRDGVPAKTNVLAWRSGKLQRVVNSTLAAETQSLSKGLGELMWAMVLLKELTDGKFCIQKWRQNMEDDLMVLSSMRTEQTLQQALAVVDAKSLYDHLSKDGAGGADKRTAIEIQIIRQDLRTMDGEVKWVDHKSMLADGLTKVGGSNEALHEVLRTGVFSIRSTEEQMFSLFLYVSFFLLWGSVATDSYLKGDFVETAHAHEQHRRLSGEGDISEEAGRRLAEPRSTGQADGGHIVQTEPRLDRRGIIIASLSQSLQCLIVAPRLLQNMAKDGPSDETSGETDRLMPAFRPLEGLSSSGEPVRALLFTYFAAALLVLIGELELVAPLLSMQEATAATAATVGSVEVWTMGSNQGESSAQLLNGYKPHDTAPPKGAAVDAAAGAAESPRGGCGAALGARHLCDALPKAGGSTKAKPTGESEEGPQCENPMATEVRGQDAGPVRSAVPKVKHGCSVALVSQAVEPNFQYRPYMEDKYSIIDPFMEGELPNETWGFFAVYDGHGGAAAAEFCEAELHKVLASELRTALRAEKPRRPSSPVRDEVVAEALTRTFQKADEQLRSVGAWRFGCTATVCLVRRLPQSLRIHVANVGDSRAVSIDGSAGTQRLSMDHRPSDPAEARRVREEGGFVTMGRVAGELAISRALGDLLLKSSGENGLSCRPSVRAHDAKRDLALVVASDGLWDFVEEKARPHRTRQQV</sequence>